<accession>A0A173T0G8</accession>
<dbReference type="AlphaFoldDB" id="A0A173T0G8"/>
<evidence type="ECO:0000313" key="3">
    <source>
        <dbReference type="Proteomes" id="UP000095492"/>
    </source>
</evidence>
<dbReference type="Proteomes" id="UP000095492">
    <property type="component" value="Unassembled WGS sequence"/>
</dbReference>
<organism evidence="2 3">
    <name type="scientific">Eubacterium ramulus</name>
    <dbReference type="NCBI Taxonomy" id="39490"/>
    <lineage>
        <taxon>Bacteria</taxon>
        <taxon>Bacillati</taxon>
        <taxon>Bacillota</taxon>
        <taxon>Clostridia</taxon>
        <taxon>Eubacteriales</taxon>
        <taxon>Eubacteriaceae</taxon>
        <taxon>Eubacterium</taxon>
    </lineage>
</organism>
<dbReference type="OrthoDB" id="5090100at2"/>
<dbReference type="NCBIfam" id="TIGR01665">
    <property type="entry name" value="put_anti_recept"/>
    <property type="match status" value="1"/>
</dbReference>
<sequence length="771" mass="86535">MYKVFCDDQLLYLPGDQELVIFNTKLELADNKSGSFEFDIPAVNPMYDRMKKLTSVIWVEKDGDSIFYGRILSMEKNFYNTRTVVCEGELAYLLDSIQEPKAYHGYTVRSFLNTLLAVHNRQTTMEKRLAVTFNSKCAGESGSYDNISLYYQSGSTTYAVFTKKRADDVAGKTFIVPAGDFYVYWHTDASVNKYYGFSIDSVEFTAGIPDTVVVSALPSYTAVETKKVSDMQSAHNPYDNSSNLLWHYTHTFDRKDLYPKMFVTGMVTVEDSNDSIYRYTNWENTLDDIQDKLVDRLGGHLRIRHSGTTRYLDYIVDYDNTNTQVIEFGSNLLDYTENADASEIATRVIPLGKRLEESSIEGLEEYTTIRSVNKDVPYIESTDAIKEYGVVTRTVSFEDVGEPANLKKKAEKYLSDIQFENLSLTCNAVDLNMVDVDIERIKLGDSIRVVSKPHGMDRYFPVTALTIDLQNPQNNTVTLGTSVKAGISERTTNQNDSLVQKIQSLPPQSDTLRMAIENATALITAATTGHVVTRPEEILIMDTADKDTAKKVWRWNLNGLGYSSTGYNGTFGTAITMDGKIVGKYIAARSIYADSFIAGELQTAWNGITDYIQLKNGELQVFNTSDQLVSKFNYNGEHFYRDGTYVGKIGTNKWSSNAAHKGLVFDLEYTGKYMAWCYQKTSGASSYTTMLCFSQGNSIYTEQGLHLGCDFYGEWNTLYNIKLSGVSSGGYSAFTGTIPIIMNITDKGNGAISWTYSKLQVKNGIIVGYWN</sequence>
<reference evidence="2 3" key="1">
    <citation type="submission" date="2015-09" db="EMBL/GenBank/DDBJ databases">
        <authorList>
            <consortium name="Pathogen Informatics"/>
        </authorList>
    </citation>
    <scope>NUCLEOTIDE SEQUENCE [LARGE SCALE GENOMIC DNA]</scope>
    <source>
        <strain evidence="2 3">2789STDY5608891</strain>
    </source>
</reference>
<evidence type="ECO:0000259" key="1">
    <source>
        <dbReference type="Pfam" id="PF06605"/>
    </source>
</evidence>
<dbReference type="RefSeq" id="WP_055290024.1">
    <property type="nucleotide sequence ID" value="NZ_CP173382.1"/>
</dbReference>
<protein>
    <submittedName>
        <fullName evidence="2">Phage-related protein</fullName>
    </submittedName>
</protein>
<dbReference type="Pfam" id="PF06605">
    <property type="entry name" value="Prophage_tail"/>
    <property type="match status" value="1"/>
</dbReference>
<name>A0A173T0G8_EUBRA</name>
<feature type="domain" description="Tail spike" evidence="1">
    <location>
        <begin position="279"/>
        <end position="484"/>
    </location>
</feature>
<dbReference type="GeneID" id="97390791"/>
<dbReference type="InterPro" id="IPR010572">
    <property type="entry name" value="Tail_dom"/>
</dbReference>
<dbReference type="InterPro" id="IPR007119">
    <property type="entry name" value="Phage_tail_spike_N"/>
</dbReference>
<gene>
    <name evidence="2" type="ORF">ERS852448_01256</name>
</gene>
<dbReference type="STRING" id="39490.ERS852448_01256"/>
<proteinExistence type="predicted"/>
<dbReference type="EMBL" id="CYYA01000007">
    <property type="protein sequence ID" value="CUM96272.1"/>
    <property type="molecule type" value="Genomic_DNA"/>
</dbReference>
<evidence type="ECO:0000313" key="2">
    <source>
        <dbReference type="EMBL" id="CUM96272.1"/>
    </source>
</evidence>